<dbReference type="Proteomes" id="UP000315295">
    <property type="component" value="Unassembled WGS sequence"/>
</dbReference>
<evidence type="ECO:0000313" key="2">
    <source>
        <dbReference type="EMBL" id="TQE12717.1"/>
    </source>
</evidence>
<dbReference type="AlphaFoldDB" id="A0A540NNV9"/>
<protein>
    <submittedName>
        <fullName evidence="2">Uncharacterized protein</fullName>
    </submittedName>
</protein>
<evidence type="ECO:0000313" key="3">
    <source>
        <dbReference type="Proteomes" id="UP000315295"/>
    </source>
</evidence>
<proteinExistence type="predicted"/>
<reference evidence="2 3" key="1">
    <citation type="journal article" date="2019" name="G3 (Bethesda)">
        <title>Sequencing of a Wild Apple (Malus baccata) Genome Unravels the Differences Between Cultivated and Wild Apple Species Regarding Disease Resistance and Cold Tolerance.</title>
        <authorList>
            <person name="Chen X."/>
        </authorList>
    </citation>
    <scope>NUCLEOTIDE SEQUENCE [LARGE SCALE GENOMIC DNA]</scope>
    <source>
        <strain evidence="3">cv. Shandingzi</strain>
        <tissue evidence="2">Leaves</tissue>
    </source>
</reference>
<gene>
    <name evidence="2" type="ORF">C1H46_001737</name>
</gene>
<comment type="caution">
    <text evidence="2">The sequence shown here is derived from an EMBL/GenBank/DDBJ whole genome shotgun (WGS) entry which is preliminary data.</text>
</comment>
<dbReference type="EMBL" id="VIEB01000017">
    <property type="protein sequence ID" value="TQE12717.1"/>
    <property type="molecule type" value="Genomic_DNA"/>
</dbReference>
<organism evidence="2 3">
    <name type="scientific">Malus baccata</name>
    <name type="common">Siberian crab apple</name>
    <name type="synonym">Pyrus baccata</name>
    <dbReference type="NCBI Taxonomy" id="106549"/>
    <lineage>
        <taxon>Eukaryota</taxon>
        <taxon>Viridiplantae</taxon>
        <taxon>Streptophyta</taxon>
        <taxon>Embryophyta</taxon>
        <taxon>Tracheophyta</taxon>
        <taxon>Spermatophyta</taxon>
        <taxon>Magnoliopsida</taxon>
        <taxon>eudicotyledons</taxon>
        <taxon>Gunneridae</taxon>
        <taxon>Pentapetalae</taxon>
        <taxon>rosids</taxon>
        <taxon>fabids</taxon>
        <taxon>Rosales</taxon>
        <taxon>Rosaceae</taxon>
        <taxon>Amygdaloideae</taxon>
        <taxon>Maleae</taxon>
        <taxon>Malus</taxon>
    </lineage>
</organism>
<keyword evidence="3" id="KW-1185">Reference proteome</keyword>
<evidence type="ECO:0000256" key="1">
    <source>
        <dbReference type="SAM" id="MobiDB-lite"/>
    </source>
</evidence>
<name>A0A540NNV9_MALBA</name>
<feature type="compositionally biased region" description="Polar residues" evidence="1">
    <location>
        <begin position="10"/>
        <end position="36"/>
    </location>
</feature>
<sequence length="144" mass="15681">MSALYMHGGSRSSRSSQFKNGSSISQSSDVESPSTGGRITVVPIVPYGAQPPGFPPYFPQSSQDLLPFLPTPTFGFGTGIVGNWSSASRQFLVSGASHYNEDNNNKYLIMETNIIIMGVISLTTELKISNGYRQNNGWYGKYKI</sequence>
<accession>A0A540NNV9</accession>
<feature type="region of interest" description="Disordered" evidence="1">
    <location>
        <begin position="1"/>
        <end position="36"/>
    </location>
</feature>